<evidence type="ECO:0008006" key="2">
    <source>
        <dbReference type="Google" id="ProtNLM"/>
    </source>
</evidence>
<dbReference type="EMBL" id="MN740701">
    <property type="protein sequence ID" value="QHU09000.1"/>
    <property type="molecule type" value="Genomic_DNA"/>
</dbReference>
<dbReference type="AlphaFoldDB" id="A0A6C0JWC4"/>
<organism evidence="1">
    <name type="scientific">viral metagenome</name>
    <dbReference type="NCBI Taxonomy" id="1070528"/>
    <lineage>
        <taxon>unclassified sequences</taxon>
        <taxon>metagenomes</taxon>
        <taxon>organismal metagenomes</taxon>
    </lineage>
</organism>
<evidence type="ECO:0000313" key="1">
    <source>
        <dbReference type="EMBL" id="QHU09000.1"/>
    </source>
</evidence>
<accession>A0A6C0JWC4</accession>
<dbReference type="Gene3D" id="2.60.120.620">
    <property type="entry name" value="q2cbj1_9rhob like domain"/>
    <property type="match status" value="1"/>
</dbReference>
<protein>
    <recommendedName>
        <fullName evidence="2">Prolyl 4-hydroxylase alpha subunit Fe(2+) 2OG dioxygenase domain-containing protein</fullName>
    </recommendedName>
</protein>
<name>A0A6C0JWC4_9ZZZZ</name>
<sequence length="389" mass="45841">MFKVVKKIISTDVAEILGQSILFTKMIDSEPEQDSQVQGSYAKYAVPVTESLLEHLKPTIEEHTGLKLHPTYSYVRVYELGHSLKKHLDRPSCEISVSITLKYEKSRFPLQIEGKTIDLEQGDGFIYRGCELEHWRDEYEGEEGSFQVQVFLHYVDANGPFSQYKYDKRSSLGIEKPKNYKIIGFPMECIYWSKIENHEKIKEKYMKRILDTERKPHWLFCNVKTTFDMRNTFLDNEDIKQIIWDKIDDMIYQINKSDGIHKILPSHSILKEYWLNYYSYCNDQSFQEIHNHLINPMIIKDETYYPSFSGIYILHDENDVSNTVFQSPSSIQLPFFPYFKRFVVDTGDYQDVKEGSVIIFPSTLEHLVKPCIKKRITLAFNVFSKYNVK</sequence>
<reference evidence="1" key="1">
    <citation type="journal article" date="2020" name="Nature">
        <title>Giant virus diversity and host interactions through global metagenomics.</title>
        <authorList>
            <person name="Schulz F."/>
            <person name="Roux S."/>
            <person name="Paez-Espino D."/>
            <person name="Jungbluth S."/>
            <person name="Walsh D.A."/>
            <person name="Denef V.J."/>
            <person name="McMahon K.D."/>
            <person name="Konstantinidis K.T."/>
            <person name="Eloe-Fadrosh E.A."/>
            <person name="Kyrpides N.C."/>
            <person name="Woyke T."/>
        </authorList>
    </citation>
    <scope>NUCLEOTIDE SEQUENCE</scope>
    <source>
        <strain evidence="1">GVMAG-S-1064190-84</strain>
    </source>
</reference>
<proteinExistence type="predicted"/>